<sequence length="169" mass="19376">RSGSPGKSMCRGRTRSKCHSVLRNRCHLEDDDIVTELVHIHPRERPDWEETISAMARSAEIPELRAEPLMRLSSSSTASMKVKNVKKLSFTKGHFPKLAECAHFHYENVDFGTIQVQLSLFSSIQFPGSCSDSSGFQKVLFFFNLFWPAIYTHVIEGRPVDRDRRNEHL</sequence>
<dbReference type="InterPro" id="IPR051576">
    <property type="entry name" value="PX-Rho_GAP"/>
</dbReference>
<organism evidence="2 3">
    <name type="scientific">Oryzias latipes</name>
    <name type="common">Japanese rice fish</name>
    <name type="synonym">Japanese killifish</name>
    <dbReference type="NCBI Taxonomy" id="8090"/>
    <lineage>
        <taxon>Eukaryota</taxon>
        <taxon>Metazoa</taxon>
        <taxon>Chordata</taxon>
        <taxon>Craniata</taxon>
        <taxon>Vertebrata</taxon>
        <taxon>Euteleostomi</taxon>
        <taxon>Actinopterygii</taxon>
        <taxon>Neopterygii</taxon>
        <taxon>Teleostei</taxon>
        <taxon>Neoteleostei</taxon>
        <taxon>Acanthomorphata</taxon>
        <taxon>Ovalentaria</taxon>
        <taxon>Atherinomorphae</taxon>
        <taxon>Beloniformes</taxon>
        <taxon>Adrianichthyidae</taxon>
        <taxon>Oryziinae</taxon>
        <taxon>Oryzias</taxon>
    </lineage>
</organism>
<dbReference type="AlphaFoldDB" id="A0A3P9J5S2"/>
<reference evidence="2" key="4">
    <citation type="submission" date="2025-09" db="UniProtKB">
        <authorList>
            <consortium name="Ensembl"/>
        </authorList>
    </citation>
    <scope>IDENTIFICATION</scope>
    <source>
        <strain evidence="2">HSOK</strain>
    </source>
</reference>
<evidence type="ECO:0008006" key="4">
    <source>
        <dbReference type="Google" id="ProtNLM"/>
    </source>
</evidence>
<accession>A0A3P9J5S2</accession>
<dbReference type="Proteomes" id="UP000265200">
    <property type="component" value="Chromosome 14"/>
</dbReference>
<dbReference type="PANTHER" id="PTHR15729">
    <property type="entry name" value="CDC42 GTPASE-ACTIVATING PROTEIN"/>
    <property type="match status" value="1"/>
</dbReference>
<keyword evidence="1" id="KW-0343">GTPase activation</keyword>
<proteinExistence type="predicted"/>
<reference evidence="2 3" key="2">
    <citation type="submission" date="2017-04" db="EMBL/GenBank/DDBJ databases">
        <title>CpG methylation of centromeres and impact of large insertions on vertebrate speciation.</title>
        <authorList>
            <person name="Ichikawa K."/>
            <person name="Yoshimura J."/>
            <person name="Morishita S."/>
        </authorList>
    </citation>
    <scope>NUCLEOTIDE SEQUENCE</scope>
    <source>
        <strain evidence="2 3">HSOK</strain>
    </source>
</reference>
<reference key="1">
    <citation type="journal article" date="2007" name="Nature">
        <title>The medaka draft genome and insights into vertebrate genome evolution.</title>
        <authorList>
            <person name="Kasahara M."/>
            <person name="Naruse K."/>
            <person name="Sasaki S."/>
            <person name="Nakatani Y."/>
            <person name="Qu W."/>
            <person name="Ahsan B."/>
            <person name="Yamada T."/>
            <person name="Nagayasu Y."/>
            <person name="Doi K."/>
            <person name="Kasai Y."/>
            <person name="Jindo T."/>
            <person name="Kobayashi D."/>
            <person name="Shimada A."/>
            <person name="Toyoda A."/>
            <person name="Kuroki Y."/>
            <person name="Fujiyama A."/>
            <person name="Sasaki T."/>
            <person name="Shimizu A."/>
            <person name="Asakawa S."/>
            <person name="Shimizu N."/>
            <person name="Hashimoto S."/>
            <person name="Yang J."/>
            <person name="Lee Y."/>
            <person name="Matsushima K."/>
            <person name="Sugano S."/>
            <person name="Sakaizumi M."/>
            <person name="Narita T."/>
            <person name="Ohishi K."/>
            <person name="Haga S."/>
            <person name="Ohta F."/>
            <person name="Nomoto H."/>
            <person name="Nogata K."/>
            <person name="Morishita T."/>
            <person name="Endo T."/>
            <person name="Shin-I T."/>
            <person name="Takeda H."/>
            <person name="Morishita S."/>
            <person name="Kohara Y."/>
        </authorList>
    </citation>
    <scope>NUCLEOTIDE SEQUENCE [LARGE SCALE GENOMIC DNA]</scope>
    <source>
        <strain>Hd-rR</strain>
    </source>
</reference>
<dbReference type="GO" id="GO:0005096">
    <property type="term" value="F:GTPase activator activity"/>
    <property type="evidence" value="ECO:0007669"/>
    <property type="project" value="UniProtKB-KW"/>
</dbReference>
<evidence type="ECO:0000313" key="2">
    <source>
        <dbReference type="Ensembl" id="ENSORLP00015027617.1"/>
    </source>
</evidence>
<evidence type="ECO:0000256" key="1">
    <source>
        <dbReference type="ARBA" id="ARBA00022468"/>
    </source>
</evidence>
<reference evidence="2" key="3">
    <citation type="submission" date="2025-08" db="UniProtKB">
        <authorList>
            <consortium name="Ensembl"/>
        </authorList>
    </citation>
    <scope>IDENTIFICATION</scope>
    <source>
        <strain evidence="2">HSOK</strain>
    </source>
</reference>
<name>A0A3P9J5S2_ORYLA</name>
<protein>
    <recommendedName>
        <fullName evidence="4">RHG32</fullName>
    </recommendedName>
</protein>
<evidence type="ECO:0000313" key="3">
    <source>
        <dbReference type="Proteomes" id="UP000265200"/>
    </source>
</evidence>
<dbReference type="PANTHER" id="PTHR15729:SF13">
    <property type="entry name" value="RHO GTPASE-ACTIVATING PROTEIN 32"/>
    <property type="match status" value="1"/>
</dbReference>
<dbReference type="Ensembl" id="ENSORLT00015015218.1">
    <property type="protein sequence ID" value="ENSORLP00015027617.1"/>
    <property type="gene ID" value="ENSORLG00015009796.1"/>
</dbReference>